<feature type="compositionally biased region" description="Low complexity" evidence="3">
    <location>
        <begin position="41"/>
        <end position="58"/>
    </location>
</feature>
<feature type="coiled-coil region" evidence="2">
    <location>
        <begin position="153"/>
        <end position="232"/>
    </location>
</feature>
<dbReference type="Gene3D" id="2.70.70.10">
    <property type="entry name" value="Glucose Permease (Domain IIA)"/>
    <property type="match status" value="1"/>
</dbReference>
<reference evidence="5" key="1">
    <citation type="submission" date="2021-05" db="EMBL/GenBank/DDBJ databases">
        <authorList>
            <person name="Pietrasiak N."/>
            <person name="Ward R."/>
            <person name="Stajich J.E."/>
            <person name="Kurbessoian T."/>
        </authorList>
    </citation>
    <scope>NUCLEOTIDE SEQUENCE</scope>
    <source>
        <strain evidence="5">UHER 2000/2452</strain>
    </source>
</reference>
<protein>
    <submittedName>
        <fullName evidence="5">Peptidoglycan DD-metalloendopeptidase family protein</fullName>
    </submittedName>
</protein>
<sequence>MLVSPAIASPLNFLTLAQAPDSVQQLQQQKQKIEQERSHLNQKQDQLQQQEQSAQKKLGGLQKDIKATSQQIAQNEKQIADANRRLKTLESNLVKAEKSYAAKQTATVARLRFLQRQQSGQGLAVLLQSQNLNEFLDRRQQLRLVYGRDRTILADLQAEANDLNLRRRKIETQKNDIAILTQELLAQKAQAQEAAQYQQGLITHLRQDRKALEAAEDQLTQDSANLTALIQQRLAASNKYILRGTGKMTYPSDGEITSGFGYRMHPILGYTRFHSGIDFGVDYGSSIHAADAGVVIFAGWYGGYGQAIIIDHGKNITTLYGHTSEMHVSEGQTVQRGQVIGAVGSSGLSTGPHLHFEVHISGEPIDPVSYL</sequence>
<comment type="caution">
    <text evidence="5">The sequence shown here is derived from an EMBL/GenBank/DDBJ whole genome shotgun (WGS) entry which is preliminary data.</text>
</comment>
<dbReference type="InterPro" id="IPR050570">
    <property type="entry name" value="Cell_wall_metabolism_enzyme"/>
</dbReference>
<dbReference type="PANTHER" id="PTHR21666:SF289">
    <property type="entry name" value="L-ALA--D-GLU ENDOPEPTIDASE"/>
    <property type="match status" value="1"/>
</dbReference>
<dbReference type="CDD" id="cd12797">
    <property type="entry name" value="M23_peptidase"/>
    <property type="match status" value="1"/>
</dbReference>
<dbReference type="InterPro" id="IPR011055">
    <property type="entry name" value="Dup_hybrid_motif"/>
</dbReference>
<dbReference type="AlphaFoldDB" id="A0A951UMM5"/>
<evidence type="ECO:0000256" key="3">
    <source>
        <dbReference type="SAM" id="MobiDB-lite"/>
    </source>
</evidence>
<dbReference type="EMBL" id="JAHHHD010000013">
    <property type="protein sequence ID" value="MBW4659675.1"/>
    <property type="molecule type" value="Genomic_DNA"/>
</dbReference>
<proteinExistence type="predicted"/>
<keyword evidence="2" id="KW-0175">Coiled coil</keyword>
<feature type="domain" description="M23ase beta-sheet core" evidence="4">
    <location>
        <begin position="272"/>
        <end position="367"/>
    </location>
</feature>
<name>A0A951UMM5_9CYAN</name>
<dbReference type="Pfam" id="PF01551">
    <property type="entry name" value="Peptidase_M23"/>
    <property type="match status" value="1"/>
</dbReference>
<gene>
    <name evidence="5" type="ORF">KME15_13445</name>
</gene>
<dbReference type="PANTHER" id="PTHR21666">
    <property type="entry name" value="PEPTIDASE-RELATED"/>
    <property type="match status" value="1"/>
</dbReference>
<dbReference type="Gene3D" id="6.10.250.3150">
    <property type="match status" value="1"/>
</dbReference>
<dbReference type="SUPFAM" id="SSF51261">
    <property type="entry name" value="Duplicated hybrid motif"/>
    <property type="match status" value="1"/>
</dbReference>
<dbReference type="GO" id="GO:0004222">
    <property type="term" value="F:metalloendopeptidase activity"/>
    <property type="evidence" value="ECO:0007669"/>
    <property type="project" value="TreeGrafter"/>
</dbReference>
<dbReference type="Proteomes" id="UP000757435">
    <property type="component" value="Unassembled WGS sequence"/>
</dbReference>
<evidence type="ECO:0000313" key="5">
    <source>
        <dbReference type="EMBL" id="MBW4659675.1"/>
    </source>
</evidence>
<accession>A0A951UMM5</accession>
<dbReference type="FunFam" id="2.70.70.10:FF:000006">
    <property type="entry name" value="M23 family peptidase"/>
    <property type="match status" value="1"/>
</dbReference>
<evidence type="ECO:0000256" key="1">
    <source>
        <dbReference type="ARBA" id="ARBA00022729"/>
    </source>
</evidence>
<keyword evidence="1" id="KW-0732">Signal</keyword>
<evidence type="ECO:0000313" key="6">
    <source>
        <dbReference type="Proteomes" id="UP000757435"/>
    </source>
</evidence>
<feature type="region of interest" description="Disordered" evidence="3">
    <location>
        <begin position="31"/>
        <end position="60"/>
    </location>
</feature>
<evidence type="ECO:0000256" key="2">
    <source>
        <dbReference type="SAM" id="Coils"/>
    </source>
</evidence>
<dbReference type="InterPro" id="IPR016047">
    <property type="entry name" value="M23ase_b-sheet_dom"/>
</dbReference>
<evidence type="ECO:0000259" key="4">
    <source>
        <dbReference type="Pfam" id="PF01551"/>
    </source>
</evidence>
<reference evidence="5" key="2">
    <citation type="journal article" date="2022" name="Microbiol. Resour. Announc.">
        <title>Metagenome Sequencing to Explore Phylogenomics of Terrestrial Cyanobacteria.</title>
        <authorList>
            <person name="Ward R.D."/>
            <person name="Stajich J.E."/>
            <person name="Johansen J.R."/>
            <person name="Huntemann M."/>
            <person name="Clum A."/>
            <person name="Foster B."/>
            <person name="Foster B."/>
            <person name="Roux S."/>
            <person name="Palaniappan K."/>
            <person name="Varghese N."/>
            <person name="Mukherjee S."/>
            <person name="Reddy T.B.K."/>
            <person name="Daum C."/>
            <person name="Copeland A."/>
            <person name="Chen I.A."/>
            <person name="Ivanova N.N."/>
            <person name="Kyrpides N.C."/>
            <person name="Shapiro N."/>
            <person name="Eloe-Fadrosh E.A."/>
            <person name="Pietrasiak N."/>
        </authorList>
    </citation>
    <scope>NUCLEOTIDE SEQUENCE</scope>
    <source>
        <strain evidence="5">UHER 2000/2452</strain>
    </source>
</reference>
<organism evidence="5 6">
    <name type="scientific">Drouetiella hepatica Uher 2000/2452</name>
    <dbReference type="NCBI Taxonomy" id="904376"/>
    <lineage>
        <taxon>Bacteria</taxon>
        <taxon>Bacillati</taxon>
        <taxon>Cyanobacteriota</taxon>
        <taxon>Cyanophyceae</taxon>
        <taxon>Oculatellales</taxon>
        <taxon>Oculatellaceae</taxon>
        <taxon>Drouetiella</taxon>
    </lineage>
</organism>